<protein>
    <submittedName>
        <fullName evidence="3">Peptidylprolyl isomerase</fullName>
        <ecNumber evidence="3">5.2.1.8</ecNumber>
    </submittedName>
</protein>
<accession>A0ABT6DK98</accession>
<dbReference type="PROSITE" id="PS01096">
    <property type="entry name" value="PPIC_PPIASE_1"/>
    <property type="match status" value="1"/>
</dbReference>
<dbReference type="PANTHER" id="PTHR47245:SF2">
    <property type="entry name" value="PEPTIDYL-PROLYL CIS-TRANS ISOMERASE HP_0175-RELATED"/>
    <property type="match status" value="1"/>
</dbReference>
<reference evidence="3" key="1">
    <citation type="submission" date="2022-08" db="EMBL/GenBank/DDBJ databases">
        <title>Novel Bdellovibrio Species Isolated from Svalbard: Designation Bdellovibrio svalbardensis.</title>
        <authorList>
            <person name="Mitchell R.J."/>
            <person name="Choi S.Y."/>
        </authorList>
    </citation>
    <scope>NUCLEOTIDE SEQUENCE</scope>
    <source>
        <strain evidence="3">PAP01</strain>
    </source>
</reference>
<dbReference type="PROSITE" id="PS50198">
    <property type="entry name" value="PPIC_PPIASE_2"/>
    <property type="match status" value="1"/>
</dbReference>
<keyword evidence="1 3" id="KW-0413">Isomerase</keyword>
<comment type="caution">
    <text evidence="3">The sequence shown here is derived from an EMBL/GenBank/DDBJ whole genome shotgun (WGS) entry which is preliminary data.</text>
</comment>
<dbReference type="GO" id="GO:0003755">
    <property type="term" value="F:peptidyl-prolyl cis-trans isomerase activity"/>
    <property type="evidence" value="ECO:0007669"/>
    <property type="project" value="UniProtKB-EC"/>
</dbReference>
<dbReference type="EMBL" id="JANRMI010000003">
    <property type="protein sequence ID" value="MDG0817287.1"/>
    <property type="molecule type" value="Genomic_DNA"/>
</dbReference>
<proteinExistence type="predicted"/>
<name>A0ABT6DK98_9BACT</name>
<dbReference type="SUPFAM" id="SSF54534">
    <property type="entry name" value="FKBP-like"/>
    <property type="match status" value="1"/>
</dbReference>
<dbReference type="EC" id="5.2.1.8" evidence="3"/>
<keyword evidence="4" id="KW-1185">Reference proteome</keyword>
<evidence type="ECO:0000313" key="4">
    <source>
        <dbReference type="Proteomes" id="UP001152321"/>
    </source>
</evidence>
<dbReference type="InterPro" id="IPR000297">
    <property type="entry name" value="PPIase_PpiC"/>
</dbReference>
<feature type="domain" description="PpiC" evidence="2">
    <location>
        <begin position="1"/>
        <end position="91"/>
    </location>
</feature>
<dbReference type="Proteomes" id="UP001152321">
    <property type="component" value="Unassembled WGS sequence"/>
</dbReference>
<dbReference type="InterPro" id="IPR046357">
    <property type="entry name" value="PPIase_dom_sf"/>
</dbReference>
<dbReference type="Gene3D" id="3.10.50.40">
    <property type="match status" value="1"/>
</dbReference>
<dbReference type="Pfam" id="PF00639">
    <property type="entry name" value="Rotamase"/>
    <property type="match status" value="1"/>
</dbReference>
<organism evidence="3 4">
    <name type="scientific">Bdellovibrio svalbardensis</name>
    <dbReference type="NCBI Taxonomy" id="2972972"/>
    <lineage>
        <taxon>Bacteria</taxon>
        <taxon>Pseudomonadati</taxon>
        <taxon>Bdellovibrionota</taxon>
        <taxon>Bdellovibrionia</taxon>
        <taxon>Bdellovibrionales</taxon>
        <taxon>Pseudobdellovibrionaceae</taxon>
        <taxon>Bdellovibrio</taxon>
    </lineage>
</organism>
<dbReference type="PANTHER" id="PTHR47245">
    <property type="entry name" value="PEPTIDYLPROLYL ISOMERASE"/>
    <property type="match status" value="1"/>
</dbReference>
<evidence type="ECO:0000256" key="1">
    <source>
        <dbReference type="PROSITE-ProRule" id="PRU00278"/>
    </source>
</evidence>
<keyword evidence="1" id="KW-0697">Rotamase</keyword>
<evidence type="ECO:0000259" key="2">
    <source>
        <dbReference type="PROSITE" id="PS50198"/>
    </source>
</evidence>
<dbReference type="RefSeq" id="WP_277578762.1">
    <property type="nucleotide sequence ID" value="NZ_JANRMI010000003.1"/>
</dbReference>
<sequence>MNKIKVSHILVEKEFEAQDLLRALSEGKSFEDLAMKYSKCPSAKAGGDLGEISPSRLDEDFADAALALKTGETSQKPVRTRFGYHLIKRIA</sequence>
<gene>
    <name evidence="3" type="ORF">NWE73_12975</name>
</gene>
<dbReference type="InterPro" id="IPR023058">
    <property type="entry name" value="PPIase_PpiC_CS"/>
</dbReference>
<dbReference type="InterPro" id="IPR050245">
    <property type="entry name" value="PrsA_foldase"/>
</dbReference>
<evidence type="ECO:0000313" key="3">
    <source>
        <dbReference type="EMBL" id="MDG0817287.1"/>
    </source>
</evidence>